<organism evidence="2 3">
    <name type="scientific">Bacillus seohaeanensis</name>
    <dbReference type="NCBI Taxonomy" id="284580"/>
    <lineage>
        <taxon>Bacteria</taxon>
        <taxon>Bacillati</taxon>
        <taxon>Bacillota</taxon>
        <taxon>Bacilli</taxon>
        <taxon>Bacillales</taxon>
        <taxon>Bacillaceae</taxon>
        <taxon>Bacillus</taxon>
    </lineage>
</organism>
<reference evidence="3" key="1">
    <citation type="journal article" date="2019" name="Int. J. Syst. Evol. Microbiol.">
        <title>The Global Catalogue of Microorganisms (GCM) 10K type strain sequencing project: providing services to taxonomists for standard genome sequencing and annotation.</title>
        <authorList>
            <consortium name="The Broad Institute Genomics Platform"/>
            <consortium name="The Broad Institute Genome Sequencing Center for Infectious Disease"/>
            <person name="Wu L."/>
            <person name="Ma J."/>
        </authorList>
    </citation>
    <scope>NUCLEOTIDE SEQUENCE [LARGE SCALE GENOMIC DNA]</scope>
    <source>
        <strain evidence="3">KCTC 3913</strain>
    </source>
</reference>
<dbReference type="Proteomes" id="UP001597506">
    <property type="component" value="Unassembled WGS sequence"/>
</dbReference>
<dbReference type="RefSeq" id="WP_377937485.1">
    <property type="nucleotide sequence ID" value="NZ_JBHUMF010000031.1"/>
</dbReference>
<accession>A0ABW5RVT3</accession>
<sequence>MERNVTHRVPSQPTTSTFPTQKTSKKIADYKTSFAQQLNQAIGNQTELQVSKHAKARMEQRGISINHDTWNQIQSKISEAKQKGVTDSLVILKDSALIISAKNQTVITALDREEASSQIFTNINGTILID</sequence>
<dbReference type="NCBIfam" id="TIGR02530">
    <property type="entry name" value="flg_new"/>
    <property type="match status" value="1"/>
</dbReference>
<feature type="region of interest" description="Disordered" evidence="1">
    <location>
        <begin position="1"/>
        <end position="23"/>
    </location>
</feature>
<dbReference type="InterPro" id="IPR013367">
    <property type="entry name" value="Flagellar_put"/>
</dbReference>
<keyword evidence="3" id="KW-1185">Reference proteome</keyword>
<name>A0ABW5RVT3_9BACI</name>
<keyword evidence="2" id="KW-0966">Cell projection</keyword>
<protein>
    <submittedName>
        <fullName evidence="2">TIGR02530 family flagellar biosynthesis protein</fullName>
    </submittedName>
</protein>
<comment type="caution">
    <text evidence="2">The sequence shown here is derived from an EMBL/GenBank/DDBJ whole genome shotgun (WGS) entry which is preliminary data.</text>
</comment>
<evidence type="ECO:0000313" key="3">
    <source>
        <dbReference type="Proteomes" id="UP001597506"/>
    </source>
</evidence>
<evidence type="ECO:0000313" key="2">
    <source>
        <dbReference type="EMBL" id="MFD2682826.1"/>
    </source>
</evidence>
<keyword evidence="2" id="KW-0969">Cilium</keyword>
<evidence type="ECO:0000256" key="1">
    <source>
        <dbReference type="SAM" id="MobiDB-lite"/>
    </source>
</evidence>
<proteinExistence type="predicted"/>
<gene>
    <name evidence="2" type="ORF">ACFSUL_18960</name>
</gene>
<keyword evidence="2" id="KW-0282">Flagellum</keyword>
<dbReference type="Pfam" id="PF12611">
    <property type="entry name" value="Flagellar_put"/>
    <property type="match status" value="1"/>
</dbReference>
<feature type="compositionally biased region" description="Low complexity" evidence="1">
    <location>
        <begin position="10"/>
        <end position="22"/>
    </location>
</feature>
<dbReference type="EMBL" id="JBHUMF010000031">
    <property type="protein sequence ID" value="MFD2682826.1"/>
    <property type="molecule type" value="Genomic_DNA"/>
</dbReference>